<proteinExistence type="predicted"/>
<protein>
    <submittedName>
        <fullName evidence="2">Uncharacterized protein</fullName>
    </submittedName>
</protein>
<evidence type="ECO:0000313" key="3">
    <source>
        <dbReference type="Proteomes" id="UP001302602"/>
    </source>
</evidence>
<reference evidence="2" key="1">
    <citation type="journal article" date="2023" name="Mol. Phylogenet. Evol.">
        <title>Genome-scale phylogeny and comparative genomics of the fungal order Sordariales.</title>
        <authorList>
            <person name="Hensen N."/>
            <person name="Bonometti L."/>
            <person name="Westerberg I."/>
            <person name="Brannstrom I.O."/>
            <person name="Guillou S."/>
            <person name="Cros-Aarteil S."/>
            <person name="Calhoun S."/>
            <person name="Haridas S."/>
            <person name="Kuo A."/>
            <person name="Mondo S."/>
            <person name="Pangilinan J."/>
            <person name="Riley R."/>
            <person name="LaButti K."/>
            <person name="Andreopoulos B."/>
            <person name="Lipzen A."/>
            <person name="Chen C."/>
            <person name="Yan M."/>
            <person name="Daum C."/>
            <person name="Ng V."/>
            <person name="Clum A."/>
            <person name="Steindorff A."/>
            <person name="Ohm R.A."/>
            <person name="Martin F."/>
            <person name="Silar P."/>
            <person name="Natvig D.O."/>
            <person name="Lalanne C."/>
            <person name="Gautier V."/>
            <person name="Ament-Velasquez S.L."/>
            <person name="Kruys A."/>
            <person name="Hutchinson M.I."/>
            <person name="Powell A.J."/>
            <person name="Barry K."/>
            <person name="Miller A.N."/>
            <person name="Grigoriev I.V."/>
            <person name="Debuchy R."/>
            <person name="Gladieux P."/>
            <person name="Hiltunen Thoren M."/>
            <person name="Johannesson H."/>
        </authorList>
    </citation>
    <scope>NUCLEOTIDE SEQUENCE</scope>
    <source>
        <strain evidence="2">CBS 731.68</strain>
    </source>
</reference>
<evidence type="ECO:0000256" key="1">
    <source>
        <dbReference type="SAM" id="MobiDB-lite"/>
    </source>
</evidence>
<dbReference type="AlphaFoldDB" id="A0AAN6U6B2"/>
<reference evidence="2" key="2">
    <citation type="submission" date="2023-05" db="EMBL/GenBank/DDBJ databases">
        <authorList>
            <consortium name="Lawrence Berkeley National Laboratory"/>
            <person name="Steindorff A."/>
            <person name="Hensen N."/>
            <person name="Bonometti L."/>
            <person name="Westerberg I."/>
            <person name="Brannstrom I.O."/>
            <person name="Guillou S."/>
            <person name="Cros-Aarteil S."/>
            <person name="Calhoun S."/>
            <person name="Haridas S."/>
            <person name="Kuo A."/>
            <person name="Mondo S."/>
            <person name="Pangilinan J."/>
            <person name="Riley R."/>
            <person name="Labutti K."/>
            <person name="Andreopoulos B."/>
            <person name="Lipzen A."/>
            <person name="Chen C."/>
            <person name="Yanf M."/>
            <person name="Daum C."/>
            <person name="Ng V."/>
            <person name="Clum A."/>
            <person name="Ohm R."/>
            <person name="Martin F."/>
            <person name="Silar P."/>
            <person name="Natvig D."/>
            <person name="Lalanne C."/>
            <person name="Gautier V."/>
            <person name="Ament-Velasquez S.L."/>
            <person name="Kruys A."/>
            <person name="Hutchinson M.I."/>
            <person name="Powell A.J."/>
            <person name="Barry K."/>
            <person name="Miller A.N."/>
            <person name="Grigoriev I.V."/>
            <person name="Debuchy R."/>
            <person name="Gladieux P."/>
            <person name="Thoren M.H."/>
            <person name="Johannesson H."/>
        </authorList>
    </citation>
    <scope>NUCLEOTIDE SEQUENCE</scope>
    <source>
        <strain evidence="2">CBS 731.68</strain>
    </source>
</reference>
<gene>
    <name evidence="2" type="ORF">N657DRAFT_202340</name>
</gene>
<comment type="caution">
    <text evidence="2">The sequence shown here is derived from an EMBL/GenBank/DDBJ whole genome shotgun (WGS) entry which is preliminary data.</text>
</comment>
<dbReference type="EMBL" id="MU853224">
    <property type="protein sequence ID" value="KAK4127258.1"/>
    <property type="molecule type" value="Genomic_DNA"/>
</dbReference>
<dbReference type="Proteomes" id="UP001302602">
    <property type="component" value="Unassembled WGS sequence"/>
</dbReference>
<evidence type="ECO:0000313" key="2">
    <source>
        <dbReference type="EMBL" id="KAK4127258.1"/>
    </source>
</evidence>
<dbReference type="GeneID" id="87822960"/>
<sequence length="196" mass="21348">MYWKRFRNPSGTTRILESATRHGLRFGGSQWGSTRQASCVFLHKLPLFSPEDPPCRRHSSRTTTRSPAFDPSPTSPCFKPFRATDDAPSCAIGLPGLRRRSVHALATIPCLTSIESPASAATASPWRPIVACRSLHHITAMISISSVPTDAAAAILVLLHLPNRQGTSAFPGLEHSLLSVAMIADLMPDRARLPFR</sequence>
<keyword evidence="3" id="KW-1185">Reference proteome</keyword>
<dbReference type="RefSeq" id="XP_062651029.1">
    <property type="nucleotide sequence ID" value="XM_062786194.1"/>
</dbReference>
<name>A0AAN6U6B2_9PEZI</name>
<feature type="region of interest" description="Disordered" evidence="1">
    <location>
        <begin position="52"/>
        <end position="73"/>
    </location>
</feature>
<organism evidence="2 3">
    <name type="scientific">Parathielavia appendiculata</name>
    <dbReference type="NCBI Taxonomy" id="2587402"/>
    <lineage>
        <taxon>Eukaryota</taxon>
        <taxon>Fungi</taxon>
        <taxon>Dikarya</taxon>
        <taxon>Ascomycota</taxon>
        <taxon>Pezizomycotina</taxon>
        <taxon>Sordariomycetes</taxon>
        <taxon>Sordariomycetidae</taxon>
        <taxon>Sordariales</taxon>
        <taxon>Chaetomiaceae</taxon>
        <taxon>Parathielavia</taxon>
    </lineage>
</organism>
<accession>A0AAN6U6B2</accession>